<dbReference type="OrthoDB" id="3431997at2759"/>
<organism evidence="1 2">
    <name type="scientific">Fusarium torreyae</name>
    <dbReference type="NCBI Taxonomy" id="1237075"/>
    <lineage>
        <taxon>Eukaryota</taxon>
        <taxon>Fungi</taxon>
        <taxon>Dikarya</taxon>
        <taxon>Ascomycota</taxon>
        <taxon>Pezizomycotina</taxon>
        <taxon>Sordariomycetes</taxon>
        <taxon>Hypocreomycetidae</taxon>
        <taxon>Hypocreales</taxon>
        <taxon>Nectriaceae</taxon>
        <taxon>Fusarium</taxon>
    </lineage>
</organism>
<evidence type="ECO:0000313" key="1">
    <source>
        <dbReference type="EMBL" id="KAJ4263532.1"/>
    </source>
</evidence>
<accession>A0A9W8S0A7</accession>
<comment type="caution">
    <text evidence="1">The sequence shown here is derived from an EMBL/GenBank/DDBJ whole genome shotgun (WGS) entry which is preliminary data.</text>
</comment>
<name>A0A9W8S0A7_9HYPO</name>
<gene>
    <name evidence="1" type="ORF">NW762_006351</name>
</gene>
<dbReference type="Proteomes" id="UP001152049">
    <property type="component" value="Unassembled WGS sequence"/>
</dbReference>
<protein>
    <submittedName>
        <fullName evidence="1">Uncharacterized protein</fullName>
    </submittedName>
</protein>
<dbReference type="EMBL" id="JAOQAZ010000010">
    <property type="protein sequence ID" value="KAJ4263532.1"/>
    <property type="molecule type" value="Genomic_DNA"/>
</dbReference>
<keyword evidence="2" id="KW-1185">Reference proteome</keyword>
<evidence type="ECO:0000313" key="2">
    <source>
        <dbReference type="Proteomes" id="UP001152049"/>
    </source>
</evidence>
<sequence length="233" mass="25118">MSLKDADLAWEQASVLSDATTVVRDRFPKVLNMYNVSDSGWRPGTSMSSSSPIVLHSGPAESFPPLATVETRSFSSSFYVDLHPVNALPGAVPTRVEIKAVGMLGMGGYRFSVEVGSQNTREEFEWRHSSGNIVKELGGDASDGSGWKLMRLADRSLNRTDANLSATDGHEVVAAWVQHPGNVVGKFRFIGTGSSGALGERWAIVTLMSFCVIIERFRRNNPSLAMAAASPPS</sequence>
<reference evidence="1" key="1">
    <citation type="submission" date="2022-09" db="EMBL/GenBank/DDBJ databases">
        <title>Fusarium specimens isolated from Avocado Roots.</title>
        <authorList>
            <person name="Stajich J."/>
            <person name="Roper C."/>
            <person name="Heimlech-Rivalta G."/>
        </authorList>
    </citation>
    <scope>NUCLEOTIDE SEQUENCE</scope>
    <source>
        <strain evidence="1">CF00136</strain>
    </source>
</reference>
<proteinExistence type="predicted"/>
<dbReference type="AlphaFoldDB" id="A0A9W8S0A7"/>